<dbReference type="InterPro" id="IPR009050">
    <property type="entry name" value="Globin-like_sf"/>
</dbReference>
<dbReference type="GO" id="GO:0071500">
    <property type="term" value="P:cellular response to nitrosative stress"/>
    <property type="evidence" value="ECO:0007669"/>
    <property type="project" value="TreeGrafter"/>
</dbReference>
<feature type="domain" description="Globin" evidence="4">
    <location>
        <begin position="2"/>
        <end position="136"/>
    </location>
</feature>
<protein>
    <recommendedName>
        <fullName evidence="4">Globin domain-containing protein</fullName>
    </recommendedName>
</protein>
<dbReference type="Gene3D" id="1.10.490.10">
    <property type="entry name" value="Globins"/>
    <property type="match status" value="1"/>
</dbReference>
<dbReference type="SUPFAM" id="SSF46458">
    <property type="entry name" value="Globin-like"/>
    <property type="match status" value="1"/>
</dbReference>
<dbReference type="Pfam" id="PF00042">
    <property type="entry name" value="Globin"/>
    <property type="match status" value="1"/>
</dbReference>
<dbReference type="GO" id="GO:0071949">
    <property type="term" value="F:FAD binding"/>
    <property type="evidence" value="ECO:0007669"/>
    <property type="project" value="TreeGrafter"/>
</dbReference>
<dbReference type="PROSITE" id="PS01033">
    <property type="entry name" value="GLOBIN"/>
    <property type="match status" value="1"/>
</dbReference>
<name>A0A3B0RNI6_9ZZZZ</name>
<reference evidence="5" key="1">
    <citation type="submission" date="2018-06" db="EMBL/GenBank/DDBJ databases">
        <authorList>
            <person name="Zhirakovskaya E."/>
        </authorList>
    </citation>
    <scope>NUCLEOTIDE SEQUENCE</scope>
</reference>
<dbReference type="GO" id="GO:0008941">
    <property type="term" value="F:nitric oxide dioxygenase NAD(P)H activity"/>
    <property type="evidence" value="ECO:0007669"/>
    <property type="project" value="TreeGrafter"/>
</dbReference>
<keyword evidence="3" id="KW-0408">Iron</keyword>
<evidence type="ECO:0000256" key="1">
    <source>
        <dbReference type="ARBA" id="ARBA00022617"/>
    </source>
</evidence>
<keyword evidence="1" id="KW-0349">Heme</keyword>
<dbReference type="EMBL" id="UOEG01000102">
    <property type="protein sequence ID" value="VAV93252.1"/>
    <property type="molecule type" value="Genomic_DNA"/>
</dbReference>
<evidence type="ECO:0000259" key="4">
    <source>
        <dbReference type="PROSITE" id="PS01033"/>
    </source>
</evidence>
<gene>
    <name evidence="5" type="ORF">MNBD_ALPHA07-1533</name>
</gene>
<dbReference type="GO" id="GO:0046210">
    <property type="term" value="P:nitric oxide catabolic process"/>
    <property type="evidence" value="ECO:0007669"/>
    <property type="project" value="TreeGrafter"/>
</dbReference>
<evidence type="ECO:0000256" key="2">
    <source>
        <dbReference type="ARBA" id="ARBA00022723"/>
    </source>
</evidence>
<keyword evidence="2" id="KW-0479">Metal-binding</keyword>
<accession>A0A3B0RNI6</accession>
<dbReference type="GO" id="GO:0020037">
    <property type="term" value="F:heme binding"/>
    <property type="evidence" value="ECO:0007669"/>
    <property type="project" value="InterPro"/>
</dbReference>
<proteinExistence type="predicted"/>
<dbReference type="GO" id="GO:0046872">
    <property type="term" value="F:metal ion binding"/>
    <property type="evidence" value="ECO:0007669"/>
    <property type="project" value="UniProtKB-KW"/>
</dbReference>
<sequence length="140" mass="16014">MPLSQRQMMLIRDSFDMLRDDIEPRSIQFYDALFQHAPQLRDMFREDIAGQGMRFMSTLRVIVDNLHNPDAMASRYSDLGDGHKAMGVKAVDFEPMGRALIETLKNAMGDDFTPETRVAWQAAYKDFSAEIIKRGGIPKK</sequence>
<evidence type="ECO:0000313" key="5">
    <source>
        <dbReference type="EMBL" id="VAV93252.1"/>
    </source>
</evidence>
<evidence type="ECO:0000256" key="3">
    <source>
        <dbReference type="ARBA" id="ARBA00023004"/>
    </source>
</evidence>
<dbReference type="InterPro" id="IPR000971">
    <property type="entry name" value="Globin"/>
</dbReference>
<dbReference type="GO" id="GO:0019825">
    <property type="term" value="F:oxygen binding"/>
    <property type="evidence" value="ECO:0007669"/>
    <property type="project" value="InterPro"/>
</dbReference>
<dbReference type="PANTHER" id="PTHR43396:SF3">
    <property type="entry name" value="FLAVOHEMOPROTEIN"/>
    <property type="match status" value="1"/>
</dbReference>
<dbReference type="AlphaFoldDB" id="A0A3B0RNI6"/>
<dbReference type="PANTHER" id="PTHR43396">
    <property type="entry name" value="FLAVOHEMOPROTEIN"/>
    <property type="match status" value="1"/>
</dbReference>
<organism evidence="5">
    <name type="scientific">hydrothermal vent metagenome</name>
    <dbReference type="NCBI Taxonomy" id="652676"/>
    <lineage>
        <taxon>unclassified sequences</taxon>
        <taxon>metagenomes</taxon>
        <taxon>ecological metagenomes</taxon>
    </lineage>
</organism>
<dbReference type="InterPro" id="IPR012292">
    <property type="entry name" value="Globin/Proto"/>
</dbReference>